<sequence length="142" mass="15555">MSPSRLCVLLLEPEVLFVDRSELASPSSVIPSLMPPLSPSMSSNSGVPNLLTRSSELLLYILDTPWLSSWASLAMLFMKRPKMRKTARGSSTTSSTAAATDMVSMWSSTNGRTFVSYCPASWSKTGFQPSTSSDTWTSRYLE</sequence>
<evidence type="ECO:0000313" key="1">
    <source>
        <dbReference type="EMBL" id="KAH3661051.1"/>
    </source>
</evidence>
<dbReference type="Proteomes" id="UP000788993">
    <property type="component" value="Unassembled WGS sequence"/>
</dbReference>
<gene>
    <name evidence="1" type="ORF">OGATHE_005383</name>
</gene>
<reference evidence="1" key="2">
    <citation type="submission" date="2021-01" db="EMBL/GenBank/DDBJ databases">
        <authorList>
            <person name="Schikora-Tamarit M.A."/>
        </authorList>
    </citation>
    <scope>NUCLEOTIDE SEQUENCE</scope>
    <source>
        <strain evidence="1">NCAIM Y.01608</strain>
    </source>
</reference>
<accession>A0A9P8T045</accession>
<keyword evidence="2" id="KW-1185">Reference proteome</keyword>
<proteinExistence type="predicted"/>
<protein>
    <submittedName>
        <fullName evidence="1">Uncharacterized protein</fullName>
    </submittedName>
</protein>
<reference evidence="1" key="1">
    <citation type="journal article" date="2021" name="Open Biol.">
        <title>Shared evolutionary footprints suggest mitochondrial oxidative damage underlies multiple complex I losses in fungi.</title>
        <authorList>
            <person name="Schikora-Tamarit M.A."/>
            <person name="Marcet-Houben M."/>
            <person name="Nosek J."/>
            <person name="Gabaldon T."/>
        </authorList>
    </citation>
    <scope>NUCLEOTIDE SEQUENCE</scope>
    <source>
        <strain evidence="1">NCAIM Y.01608</strain>
    </source>
</reference>
<name>A0A9P8T045_9ASCO</name>
<dbReference type="AlphaFoldDB" id="A0A9P8T045"/>
<comment type="caution">
    <text evidence="1">The sequence shown here is derived from an EMBL/GenBank/DDBJ whole genome shotgun (WGS) entry which is preliminary data.</text>
</comment>
<organism evidence="1 2">
    <name type="scientific">Ogataea polymorpha</name>
    <dbReference type="NCBI Taxonomy" id="460523"/>
    <lineage>
        <taxon>Eukaryota</taxon>
        <taxon>Fungi</taxon>
        <taxon>Dikarya</taxon>
        <taxon>Ascomycota</taxon>
        <taxon>Saccharomycotina</taxon>
        <taxon>Pichiomycetes</taxon>
        <taxon>Pichiales</taxon>
        <taxon>Pichiaceae</taxon>
        <taxon>Ogataea</taxon>
    </lineage>
</organism>
<dbReference type="EMBL" id="JAEUBD010001468">
    <property type="protein sequence ID" value="KAH3661051.1"/>
    <property type="molecule type" value="Genomic_DNA"/>
</dbReference>
<evidence type="ECO:0000313" key="2">
    <source>
        <dbReference type="Proteomes" id="UP000788993"/>
    </source>
</evidence>